<evidence type="ECO:0000256" key="1">
    <source>
        <dbReference type="SAM" id="MobiDB-lite"/>
    </source>
</evidence>
<organism evidence="4 5">
    <name type="scientific">Arachis duranensis</name>
    <name type="common">Wild peanut</name>
    <dbReference type="NCBI Taxonomy" id="130453"/>
    <lineage>
        <taxon>Eukaryota</taxon>
        <taxon>Viridiplantae</taxon>
        <taxon>Streptophyta</taxon>
        <taxon>Embryophyta</taxon>
        <taxon>Tracheophyta</taxon>
        <taxon>Spermatophyta</taxon>
        <taxon>Magnoliopsida</taxon>
        <taxon>eudicotyledons</taxon>
        <taxon>Gunneridae</taxon>
        <taxon>Pentapetalae</taxon>
        <taxon>rosids</taxon>
        <taxon>fabids</taxon>
        <taxon>Fabales</taxon>
        <taxon>Fabaceae</taxon>
        <taxon>Papilionoideae</taxon>
        <taxon>50 kb inversion clade</taxon>
        <taxon>dalbergioids sensu lato</taxon>
        <taxon>Dalbergieae</taxon>
        <taxon>Pterocarpus clade</taxon>
        <taxon>Arachis</taxon>
    </lineage>
</organism>
<proteinExistence type="predicted"/>
<evidence type="ECO:0000313" key="5">
    <source>
        <dbReference type="RefSeq" id="XP_015940758.1"/>
    </source>
</evidence>
<evidence type="ECO:0000313" key="4">
    <source>
        <dbReference type="Proteomes" id="UP000515211"/>
    </source>
</evidence>
<dbReference type="Proteomes" id="UP000515211">
    <property type="component" value="Chromosome 9"/>
</dbReference>
<dbReference type="Pfam" id="PF13952">
    <property type="entry name" value="DUF4216"/>
    <property type="match status" value="1"/>
</dbReference>
<dbReference type="InterPro" id="IPR025312">
    <property type="entry name" value="DUF4216"/>
</dbReference>
<sequence>MAILSKHVHTSLPQIPQSCSKSSNWIAMEESEFLECCGSIKFAKEMASASPFSSLQHALDVASEEIYALSEHVVSGKMSVKKKPACDDDEPFASRIDSVPMPSENDTNEDSRRITELLKDGNCKLCPGCAKYTKLSFVVELYHIKVLCGATDKTFSMIVDLLNNAFSHANLPTSFYEAKKMIKLLVEENTISNTEVVGTSQDQKKKIPAKMLRYFPITPRLRRLYMSSKTARLMRWHSEFPNSDGKLKHPRDSKAWKDFDLLHPEFAKDPRNIRLALATDGFNPFGTLSSNISIWPVMLYIYNYPPRYCMKQTSLIMSMIIPGPKMPGNNIDIFLQPLICELNELWKGVDVYDSIDGNNFRMHAALFWTISDFPGLDNMSGWNTHTNLACPSCNFDTVFRRLKFGMKYCFMGHHRWLPDDHEYRHNKHSFDGHTELRGPPPTLSGRRFLSQIESSRKRPQDAVNDGNIPLQWKKRSIFWDLPYWKDNLVRYCLDMMHIEKNVCDNVLFTILDDKQRTKDNLQARKDLQLMGIREQLHPYPNSSKYPASCFRMKNVDKDIFLGVLKSVSFLDGYSSNISRCVDIKKRKVSGLKSHDSHILLEHILPIALRRSLPKEVISVLIELCNYFREVSGKSLSLKNLERLQQRIVLTLCHMEMIFPPTFFTIMVHLVIHLVEEAMIAGPVQYRWMYPIERALGHLKSYVRNKAAPEGCIAEGYIIEECLTFCSRYLEDGNIETRFNRPRRNDDQNENTCSSCSTVLSKIFPALGISRGAHKICSLTPTEKLQAHRYVLTNCSLVAKNNDPDITPEIKWLAEGPNDIVKRFEEFNIHGFKFRTMKKDQGLKTQNSGVVMSAITNSVSNGRNPIIVASDNTYYGKVVDMIELDYFGKLRVVLFKCIWVDTTLNKGIKIDQFGITSVNFSNLIHTGDNETDEPFILATDARMVYYIDDPVDEGWCSVCHMKPRDLFDMGDLNEEELDESLVEDIPFCEQQVENLKEFQLTRDEIDEADQDEMHVDENDDNDCDDDDEIDI</sequence>
<name>A0A6P4C2A6_ARADU</name>
<dbReference type="InterPro" id="IPR004242">
    <property type="entry name" value="Transposase_21"/>
</dbReference>
<evidence type="ECO:0000259" key="2">
    <source>
        <dbReference type="Pfam" id="PF13952"/>
    </source>
</evidence>
<dbReference type="InterPro" id="IPR025452">
    <property type="entry name" value="DUF4218"/>
</dbReference>
<feature type="compositionally biased region" description="Acidic residues" evidence="1">
    <location>
        <begin position="1016"/>
        <end position="1030"/>
    </location>
</feature>
<dbReference type="GeneID" id="107466291"/>
<feature type="domain" description="DUF4216" evidence="2">
    <location>
        <begin position="881"/>
        <end position="955"/>
    </location>
</feature>
<gene>
    <name evidence="5" type="primary">LOC107466291</name>
</gene>
<reference evidence="4" key="1">
    <citation type="journal article" date="2016" name="Nat. Genet.">
        <title>The genome sequences of Arachis duranensis and Arachis ipaensis, the diploid ancestors of cultivated peanut.</title>
        <authorList>
            <person name="Bertioli D.J."/>
            <person name="Cannon S.B."/>
            <person name="Froenicke L."/>
            <person name="Huang G."/>
            <person name="Farmer A.D."/>
            <person name="Cannon E.K."/>
            <person name="Liu X."/>
            <person name="Gao D."/>
            <person name="Clevenger J."/>
            <person name="Dash S."/>
            <person name="Ren L."/>
            <person name="Moretzsohn M.C."/>
            <person name="Shirasawa K."/>
            <person name="Huang W."/>
            <person name="Vidigal B."/>
            <person name="Abernathy B."/>
            <person name="Chu Y."/>
            <person name="Niederhuth C.E."/>
            <person name="Umale P."/>
            <person name="Araujo A.C."/>
            <person name="Kozik A."/>
            <person name="Kim K.D."/>
            <person name="Burow M.D."/>
            <person name="Varshney R.K."/>
            <person name="Wang X."/>
            <person name="Zhang X."/>
            <person name="Barkley N."/>
            <person name="Guimaraes P.M."/>
            <person name="Isobe S."/>
            <person name="Guo B."/>
            <person name="Liao B."/>
            <person name="Stalker H.T."/>
            <person name="Schmitz R.J."/>
            <person name="Scheffler B.E."/>
            <person name="Leal-Bertioli S.C."/>
            <person name="Xun X."/>
            <person name="Jackson S.A."/>
            <person name="Michelmore R."/>
            <person name="Ozias-Akins P."/>
        </authorList>
    </citation>
    <scope>NUCLEOTIDE SEQUENCE [LARGE SCALE GENOMIC DNA]</scope>
    <source>
        <strain evidence="4">cv. V14167</strain>
    </source>
</reference>
<dbReference type="RefSeq" id="XP_015940758.1">
    <property type="nucleotide sequence ID" value="XM_016085272.1"/>
</dbReference>
<dbReference type="Pfam" id="PF02992">
    <property type="entry name" value="Transposase_21"/>
    <property type="match status" value="1"/>
</dbReference>
<dbReference type="KEGG" id="adu:107466291"/>
<dbReference type="PANTHER" id="PTHR48258">
    <property type="entry name" value="DUF4218 DOMAIN-CONTAINING PROTEIN-RELATED"/>
    <property type="match status" value="1"/>
</dbReference>
<dbReference type="PANTHER" id="PTHR48258:SF15">
    <property type="entry name" value="OS02G0543900 PROTEIN"/>
    <property type="match status" value="1"/>
</dbReference>
<keyword evidence="4" id="KW-1185">Reference proteome</keyword>
<accession>A0A6P4C2A6</accession>
<dbReference type="OrthoDB" id="1412291at2759"/>
<evidence type="ECO:0000259" key="3">
    <source>
        <dbReference type="Pfam" id="PF13960"/>
    </source>
</evidence>
<feature type="region of interest" description="Disordered" evidence="1">
    <location>
        <begin position="1002"/>
        <end position="1030"/>
    </location>
</feature>
<protein>
    <submittedName>
        <fullName evidence="5">Uncharacterized protein LOC107466291</fullName>
    </submittedName>
</protein>
<dbReference type="AlphaFoldDB" id="A0A6P4C2A6"/>
<dbReference type="Pfam" id="PF13960">
    <property type="entry name" value="DUF4218"/>
    <property type="match status" value="1"/>
</dbReference>
<reference evidence="5" key="2">
    <citation type="submission" date="2025-08" db="UniProtKB">
        <authorList>
            <consortium name="RefSeq"/>
        </authorList>
    </citation>
    <scope>IDENTIFICATION</scope>
    <source>
        <tissue evidence="5">Whole plant</tissue>
    </source>
</reference>
<feature type="domain" description="DUF4218" evidence="3">
    <location>
        <begin position="631"/>
        <end position="744"/>
    </location>
</feature>